<gene>
    <name evidence="1" type="ORF">HOLleu_01296</name>
</gene>
<keyword evidence="2" id="KW-1185">Reference proteome</keyword>
<accession>A0A9Q1HK66</accession>
<comment type="caution">
    <text evidence="1">The sequence shown here is derived from an EMBL/GenBank/DDBJ whole genome shotgun (WGS) entry which is preliminary data.</text>
</comment>
<evidence type="ECO:0000313" key="2">
    <source>
        <dbReference type="Proteomes" id="UP001152320"/>
    </source>
</evidence>
<proteinExistence type="predicted"/>
<name>A0A9Q1HK66_HOLLE</name>
<evidence type="ECO:0000313" key="1">
    <source>
        <dbReference type="EMBL" id="KAJ8048825.1"/>
    </source>
</evidence>
<reference evidence="1" key="1">
    <citation type="submission" date="2021-10" db="EMBL/GenBank/DDBJ databases">
        <title>Tropical sea cucumber genome reveals ecological adaptation and Cuvierian tubules defense mechanism.</title>
        <authorList>
            <person name="Chen T."/>
        </authorList>
    </citation>
    <scope>NUCLEOTIDE SEQUENCE</scope>
    <source>
        <strain evidence="1">Nanhai2018</strain>
        <tissue evidence="1">Muscle</tissue>
    </source>
</reference>
<organism evidence="1 2">
    <name type="scientific">Holothuria leucospilota</name>
    <name type="common">Black long sea cucumber</name>
    <name type="synonym">Mertensiothuria leucospilota</name>
    <dbReference type="NCBI Taxonomy" id="206669"/>
    <lineage>
        <taxon>Eukaryota</taxon>
        <taxon>Metazoa</taxon>
        <taxon>Echinodermata</taxon>
        <taxon>Eleutherozoa</taxon>
        <taxon>Echinozoa</taxon>
        <taxon>Holothuroidea</taxon>
        <taxon>Aspidochirotacea</taxon>
        <taxon>Aspidochirotida</taxon>
        <taxon>Holothuriidae</taxon>
        <taxon>Holothuria</taxon>
    </lineage>
</organism>
<dbReference type="Proteomes" id="UP001152320">
    <property type="component" value="Chromosome 1"/>
</dbReference>
<dbReference type="AlphaFoldDB" id="A0A9Q1HK66"/>
<protein>
    <submittedName>
        <fullName evidence="1">Uncharacterized protein</fullName>
    </submittedName>
</protein>
<dbReference type="EMBL" id="JAIZAY010000001">
    <property type="protein sequence ID" value="KAJ8048825.1"/>
    <property type="molecule type" value="Genomic_DNA"/>
</dbReference>
<sequence length="74" mass="9025">MVVLSTLRRISLIDEEILLLALFFRRRNRRKCRSRRQRRWGVHPINRRRKTQGAYHKHSAHEQLTVQIQPCCMC</sequence>